<dbReference type="AlphaFoldDB" id="A0A1A5ZVS6"/>
<proteinExistence type="predicted"/>
<evidence type="ECO:0000256" key="1">
    <source>
        <dbReference type="SAM" id="MobiDB-lite"/>
    </source>
</evidence>
<dbReference type="GeneID" id="28971518"/>
<sequence length="288" mass="33702">MSSNKRPSSSQEGCGSEAKKVAKSETPKQLLPDPCEDSMLIRFNTHDNGQIDCLRLPLLANSRVFRNELKDHDWSEDKVAWLELHDEKIETRRILIEYANLVSSEWECYTFPDDYTRLNRALDFFDFLKKYEDNCSLNCVKLSFRLALAEDRLDQFSPLKWFTIAGRLDDAAACERVIMHPRNVYWGYRYSVTTMYQPEERVHDVIIGYHCLDLSVAPDRYLDRIPARYRNVLRIATAQSSPMGVDMWNPTPERSDKDWAIFKARVAECFFVEINEIQTESEESEDEE</sequence>
<dbReference type="KEGG" id="kdj:28971518"/>
<feature type="compositionally biased region" description="Basic and acidic residues" evidence="1">
    <location>
        <begin position="17"/>
        <end position="26"/>
    </location>
</feature>
<protein>
    <submittedName>
        <fullName evidence="2">Uncharacterized protein</fullName>
    </submittedName>
</protein>
<keyword evidence="4" id="KW-1185">Reference proteome</keyword>
<evidence type="ECO:0000313" key="2">
    <source>
        <dbReference type="EMBL" id="OBR81909.1"/>
    </source>
</evidence>
<dbReference type="RefSeq" id="XP_018259751.1">
    <property type="nucleotide sequence ID" value="XM_018411083.1"/>
</dbReference>
<gene>
    <name evidence="2" type="ORF">I303_07819</name>
    <name evidence="3" type="ORF">I303_107816</name>
</gene>
<evidence type="ECO:0000313" key="3">
    <source>
        <dbReference type="EMBL" id="WWC65202.1"/>
    </source>
</evidence>
<accession>A0A1A5ZVS6</accession>
<reference evidence="3" key="2">
    <citation type="submission" date="2013-07" db="EMBL/GenBank/DDBJ databases">
        <authorList>
            <consortium name="The Broad Institute Genome Sequencing Platform"/>
            <person name="Cuomo C."/>
            <person name="Litvintseva A."/>
            <person name="Chen Y."/>
            <person name="Heitman J."/>
            <person name="Sun S."/>
            <person name="Springer D."/>
            <person name="Dromer F."/>
            <person name="Young S.K."/>
            <person name="Zeng Q."/>
            <person name="Gargeya S."/>
            <person name="Fitzgerald M."/>
            <person name="Abouelleil A."/>
            <person name="Alvarado L."/>
            <person name="Berlin A.M."/>
            <person name="Chapman S.B."/>
            <person name="Dewar J."/>
            <person name="Goldberg J."/>
            <person name="Griggs A."/>
            <person name="Gujja S."/>
            <person name="Hansen M."/>
            <person name="Howarth C."/>
            <person name="Imamovic A."/>
            <person name="Larimer J."/>
            <person name="McCowan C."/>
            <person name="Murphy C."/>
            <person name="Pearson M."/>
            <person name="Priest M."/>
            <person name="Roberts A."/>
            <person name="Saif S."/>
            <person name="Shea T."/>
            <person name="Sykes S."/>
            <person name="Wortman J."/>
            <person name="Nusbaum C."/>
            <person name="Birren B."/>
        </authorList>
    </citation>
    <scope>NUCLEOTIDE SEQUENCE</scope>
    <source>
        <strain evidence="3">CBS 10117</strain>
    </source>
</reference>
<dbReference type="EMBL" id="KI894036">
    <property type="protein sequence ID" value="OBR81909.1"/>
    <property type="molecule type" value="Genomic_DNA"/>
</dbReference>
<feature type="compositionally biased region" description="Polar residues" evidence="1">
    <location>
        <begin position="1"/>
        <end position="13"/>
    </location>
</feature>
<dbReference type="VEuPathDB" id="FungiDB:I303_07819"/>
<feature type="region of interest" description="Disordered" evidence="1">
    <location>
        <begin position="1"/>
        <end position="31"/>
    </location>
</feature>
<organism evidence="2">
    <name type="scientific">Kwoniella dejecticola CBS 10117</name>
    <dbReference type="NCBI Taxonomy" id="1296121"/>
    <lineage>
        <taxon>Eukaryota</taxon>
        <taxon>Fungi</taxon>
        <taxon>Dikarya</taxon>
        <taxon>Basidiomycota</taxon>
        <taxon>Agaricomycotina</taxon>
        <taxon>Tremellomycetes</taxon>
        <taxon>Tremellales</taxon>
        <taxon>Cryptococcaceae</taxon>
        <taxon>Kwoniella</taxon>
    </lineage>
</organism>
<name>A0A1A5ZVS6_9TREE</name>
<reference evidence="3" key="3">
    <citation type="submission" date="2024-02" db="EMBL/GenBank/DDBJ databases">
        <title>Comparative genomics of Cryptococcus and Kwoniella reveals pathogenesis evolution and contrasting modes of karyotype evolution via chromosome fusion or intercentromeric recombination.</title>
        <authorList>
            <person name="Coelho M.A."/>
            <person name="David-Palma M."/>
            <person name="Shea T."/>
            <person name="Bowers K."/>
            <person name="McGinley-Smith S."/>
            <person name="Mohammad A.W."/>
            <person name="Gnirke A."/>
            <person name="Yurkov A.M."/>
            <person name="Nowrousian M."/>
            <person name="Sun S."/>
            <person name="Cuomo C.A."/>
            <person name="Heitman J."/>
        </authorList>
    </citation>
    <scope>NUCLEOTIDE SEQUENCE</scope>
    <source>
        <strain evidence="3">CBS 10117</strain>
    </source>
</reference>
<dbReference type="EMBL" id="CP144539">
    <property type="protein sequence ID" value="WWC65202.1"/>
    <property type="molecule type" value="Genomic_DNA"/>
</dbReference>
<reference evidence="2" key="1">
    <citation type="submission" date="2013-07" db="EMBL/GenBank/DDBJ databases">
        <title>The Genome Sequence of Cryptococcus dejecticola CBS10117.</title>
        <authorList>
            <consortium name="The Broad Institute Genome Sequencing Platform"/>
            <person name="Cuomo C."/>
            <person name="Litvintseva A."/>
            <person name="Chen Y."/>
            <person name="Heitman J."/>
            <person name="Sun S."/>
            <person name="Springer D."/>
            <person name="Dromer F."/>
            <person name="Young S.K."/>
            <person name="Zeng Q."/>
            <person name="Gargeya S."/>
            <person name="Fitzgerald M."/>
            <person name="Abouelleil A."/>
            <person name="Alvarado L."/>
            <person name="Berlin A.M."/>
            <person name="Chapman S.B."/>
            <person name="Dewar J."/>
            <person name="Goldberg J."/>
            <person name="Griggs A."/>
            <person name="Gujja S."/>
            <person name="Hansen M."/>
            <person name="Howarth C."/>
            <person name="Imamovic A."/>
            <person name="Larimer J."/>
            <person name="McCowan C."/>
            <person name="Murphy C."/>
            <person name="Pearson M."/>
            <person name="Priest M."/>
            <person name="Roberts A."/>
            <person name="Saif S."/>
            <person name="Shea T."/>
            <person name="Sykes S."/>
            <person name="Wortman J."/>
            <person name="Nusbaum C."/>
            <person name="Birren B."/>
        </authorList>
    </citation>
    <scope>NUCLEOTIDE SEQUENCE [LARGE SCALE GENOMIC DNA]</scope>
    <source>
        <strain evidence="2">CBS 10117</strain>
    </source>
</reference>
<evidence type="ECO:0000313" key="4">
    <source>
        <dbReference type="Proteomes" id="UP000078595"/>
    </source>
</evidence>
<dbReference type="Proteomes" id="UP000078595">
    <property type="component" value="Chromosome 10"/>
</dbReference>